<dbReference type="OrthoDB" id="2507140at2759"/>
<feature type="region of interest" description="Disordered" evidence="1">
    <location>
        <begin position="135"/>
        <end position="155"/>
    </location>
</feature>
<dbReference type="Proteomes" id="UP000031186">
    <property type="component" value="Unassembled WGS sequence"/>
</dbReference>
<evidence type="ECO:0000313" key="4">
    <source>
        <dbReference type="Proteomes" id="UP000031186"/>
    </source>
</evidence>
<feature type="signal peptide" evidence="2">
    <location>
        <begin position="1"/>
        <end position="17"/>
    </location>
</feature>
<dbReference type="VEuPathDB" id="FungiDB:MAN_01131"/>
<dbReference type="AlphaFoldDB" id="A0A0B4FV03"/>
<accession>A0A0B4FV03</accession>
<dbReference type="HOGENOM" id="CLU_104756_0_0_1"/>
<sequence length="179" mass="17541">MKFLVYVAMVTISGVTAGSTAAAPTVSVPTDGDKDCLANYIVRQCLQSENEKLEACSATDHECQCYASQAIATCYNNCPNDARAPGATQAMNGACMAASAYATITPKATSTAEAAATATTAAAAADDNAAASASSSSVVPTRSVTSSAPSASKTNGAESLAGNAAGMLAAVAGAVAIVL</sequence>
<reference evidence="3 4" key="1">
    <citation type="journal article" date="2014" name="Proc. Natl. Acad. Sci. U.S.A.">
        <title>Trajectory and genomic determinants of fungal-pathogen speciation and host adaptation.</title>
        <authorList>
            <person name="Hu X."/>
            <person name="Xiao G."/>
            <person name="Zheng P."/>
            <person name="Shang Y."/>
            <person name="Su Y."/>
            <person name="Zhang X."/>
            <person name="Liu X."/>
            <person name="Zhan S."/>
            <person name="St Leger R.J."/>
            <person name="Wang C."/>
        </authorList>
    </citation>
    <scope>NUCLEOTIDE SEQUENCE [LARGE SCALE GENOMIC DNA]</scope>
    <source>
        <strain evidence="3 4">ARSEF 549</strain>
    </source>
</reference>
<organism evidence="3 4">
    <name type="scientific">Metarhizium anisopliae (strain ARSEF 549)</name>
    <dbReference type="NCBI Taxonomy" id="3151832"/>
    <lineage>
        <taxon>Eukaryota</taxon>
        <taxon>Fungi</taxon>
        <taxon>Dikarya</taxon>
        <taxon>Ascomycota</taxon>
        <taxon>Pezizomycotina</taxon>
        <taxon>Sordariomycetes</taxon>
        <taxon>Hypocreomycetidae</taxon>
        <taxon>Hypocreales</taxon>
        <taxon>Clavicipitaceae</taxon>
        <taxon>Metarhizium</taxon>
    </lineage>
</organism>
<feature type="non-terminal residue" evidence="3">
    <location>
        <position position="1"/>
    </location>
</feature>
<dbReference type="EMBL" id="AZNF01000001">
    <property type="protein sequence ID" value="KID71532.1"/>
    <property type="molecule type" value="Genomic_DNA"/>
</dbReference>
<comment type="caution">
    <text evidence="3">The sequence shown here is derived from an EMBL/GenBank/DDBJ whole genome shotgun (WGS) entry which is preliminary data.</text>
</comment>
<gene>
    <name evidence="3" type="ORF">MAN_01131</name>
</gene>
<evidence type="ECO:0000313" key="3">
    <source>
        <dbReference type="EMBL" id="KID71532.1"/>
    </source>
</evidence>
<keyword evidence="2" id="KW-0732">Signal</keyword>
<evidence type="ECO:0000256" key="2">
    <source>
        <dbReference type="SAM" id="SignalP"/>
    </source>
</evidence>
<feature type="compositionally biased region" description="Low complexity" evidence="1">
    <location>
        <begin position="135"/>
        <end position="152"/>
    </location>
</feature>
<protein>
    <submittedName>
        <fullName evidence="3">GPI anchored serine-threonine rich protein</fullName>
    </submittedName>
</protein>
<proteinExistence type="predicted"/>
<keyword evidence="4" id="KW-1185">Reference proteome</keyword>
<name>A0A0B4FV03_METAF</name>
<feature type="chain" id="PRO_5002087894" evidence="2">
    <location>
        <begin position="18"/>
        <end position="179"/>
    </location>
</feature>
<evidence type="ECO:0000256" key="1">
    <source>
        <dbReference type="SAM" id="MobiDB-lite"/>
    </source>
</evidence>